<reference evidence="2 3" key="1">
    <citation type="journal article" date="2015" name="Nature">
        <title>rRNA introns, odd ribosomes, and small enigmatic genomes across a large radiation of phyla.</title>
        <authorList>
            <person name="Brown C.T."/>
            <person name="Hug L.A."/>
            <person name="Thomas B.C."/>
            <person name="Sharon I."/>
            <person name="Castelle C.J."/>
            <person name="Singh A."/>
            <person name="Wilkins M.J."/>
            <person name="Williams K.H."/>
            <person name="Banfield J.F."/>
        </authorList>
    </citation>
    <scope>NUCLEOTIDE SEQUENCE [LARGE SCALE GENOMIC DNA]</scope>
</reference>
<evidence type="ECO:0000313" key="3">
    <source>
        <dbReference type="Proteomes" id="UP000034406"/>
    </source>
</evidence>
<dbReference type="PANTHER" id="PTHR35333:SF3">
    <property type="entry name" value="BETA-LACTAMASE-TYPE TRANSPEPTIDASE FOLD CONTAINING PROTEIN"/>
    <property type="match status" value="1"/>
</dbReference>
<organism evidence="2 3">
    <name type="scientific">Candidatus Shapirobacteria bacterium GW2011_GWE2_38_30</name>
    <dbReference type="NCBI Taxonomy" id="1618490"/>
    <lineage>
        <taxon>Bacteria</taxon>
        <taxon>Candidatus Shapironibacteriota</taxon>
    </lineage>
</organism>
<dbReference type="GO" id="GO:0046677">
    <property type="term" value="P:response to antibiotic"/>
    <property type="evidence" value="ECO:0007669"/>
    <property type="project" value="InterPro"/>
</dbReference>
<sequence>MMNIKGYKVWIKYLLITTVAFLMGFISKSIIDPILQTTVTETRNSQNYRFINPLLECESSNFSQNAALQPLRNQLNDSIENTDNKQVSHVSVYYRDLNNGPWIGIDEKENFSPASLVKVPLMIAYFKAAETDPGLLGQTIPVPGTFNHQQTILPQITLTPNQTYTVEELINRMIIYSDNQAYELLQEYIDNQILVKTYTDLGIDISQAYDDPTGNIISVKSYASFFRILFNASYLNKDTSEKALKLLSQTKYDQGIVKGVADPLISVSNKFGERTYLETGERQLHDCGIVYAPAKPYLLCIMTRGSNFPLMEKIINDVSSLVFQTVNSQI</sequence>
<dbReference type="AlphaFoldDB" id="A0A0G0M900"/>
<evidence type="ECO:0000259" key="1">
    <source>
        <dbReference type="Pfam" id="PF13354"/>
    </source>
</evidence>
<protein>
    <submittedName>
        <fullName evidence="2">Beta-lactamase class A-like protein</fullName>
    </submittedName>
</protein>
<feature type="domain" description="Beta-lactamase class A catalytic" evidence="1">
    <location>
        <begin position="91"/>
        <end position="303"/>
    </location>
</feature>
<dbReference type="PANTHER" id="PTHR35333">
    <property type="entry name" value="BETA-LACTAMASE"/>
    <property type="match status" value="1"/>
</dbReference>
<proteinExistence type="predicted"/>
<name>A0A0G0M900_9BACT</name>
<dbReference type="GO" id="GO:0030655">
    <property type="term" value="P:beta-lactam antibiotic catabolic process"/>
    <property type="evidence" value="ECO:0007669"/>
    <property type="project" value="InterPro"/>
</dbReference>
<dbReference type="InterPro" id="IPR000871">
    <property type="entry name" value="Beta-lactam_class-A"/>
</dbReference>
<dbReference type="Gene3D" id="3.40.710.10">
    <property type="entry name" value="DD-peptidase/beta-lactamase superfamily"/>
    <property type="match status" value="1"/>
</dbReference>
<dbReference type="Pfam" id="PF13354">
    <property type="entry name" value="Beta-lactamase2"/>
    <property type="match status" value="1"/>
</dbReference>
<dbReference type="GO" id="GO:0008800">
    <property type="term" value="F:beta-lactamase activity"/>
    <property type="evidence" value="ECO:0007669"/>
    <property type="project" value="InterPro"/>
</dbReference>
<dbReference type="EMBL" id="LBUT01000008">
    <property type="protein sequence ID" value="KKQ70124.1"/>
    <property type="molecule type" value="Genomic_DNA"/>
</dbReference>
<dbReference type="STRING" id="1618490.US90_C0008G0016"/>
<gene>
    <name evidence="2" type="ORF">US90_C0008G0016</name>
</gene>
<dbReference type="SUPFAM" id="SSF56601">
    <property type="entry name" value="beta-lactamase/transpeptidase-like"/>
    <property type="match status" value="1"/>
</dbReference>
<dbReference type="Proteomes" id="UP000034406">
    <property type="component" value="Unassembled WGS sequence"/>
</dbReference>
<dbReference type="InterPro" id="IPR045155">
    <property type="entry name" value="Beta-lactam_cat"/>
</dbReference>
<comment type="caution">
    <text evidence="2">The sequence shown here is derived from an EMBL/GenBank/DDBJ whole genome shotgun (WGS) entry which is preliminary data.</text>
</comment>
<accession>A0A0G0M900</accession>
<evidence type="ECO:0000313" key="2">
    <source>
        <dbReference type="EMBL" id="KKQ70124.1"/>
    </source>
</evidence>
<dbReference type="InterPro" id="IPR012338">
    <property type="entry name" value="Beta-lactam/transpept-like"/>
</dbReference>